<dbReference type="PANTHER" id="PTHR31595:SF53">
    <property type="entry name" value="ACETYLTRANSFERASE SIRH"/>
    <property type="match status" value="1"/>
</dbReference>
<proteinExistence type="inferred from homology"/>
<dbReference type="Proteomes" id="UP000823399">
    <property type="component" value="Unassembled WGS sequence"/>
</dbReference>
<dbReference type="InterPro" id="IPR032805">
    <property type="entry name" value="Wax_synthase_dom"/>
</dbReference>
<dbReference type="RefSeq" id="XP_041290913.1">
    <property type="nucleotide sequence ID" value="XM_041437896.1"/>
</dbReference>
<reference evidence="9" key="1">
    <citation type="journal article" date="2020" name="New Phytol.">
        <title>Comparative genomics reveals dynamic genome evolution in host specialist ectomycorrhizal fungi.</title>
        <authorList>
            <person name="Lofgren L.A."/>
            <person name="Nguyen N.H."/>
            <person name="Vilgalys R."/>
            <person name="Ruytinx J."/>
            <person name="Liao H.L."/>
            <person name="Branco S."/>
            <person name="Kuo A."/>
            <person name="LaButti K."/>
            <person name="Lipzen A."/>
            <person name="Andreopoulos W."/>
            <person name="Pangilinan J."/>
            <person name="Riley R."/>
            <person name="Hundley H."/>
            <person name="Na H."/>
            <person name="Barry K."/>
            <person name="Grigoriev I.V."/>
            <person name="Stajich J.E."/>
            <person name="Kennedy P.G."/>
        </authorList>
    </citation>
    <scope>NUCLEOTIDE SEQUENCE</scope>
    <source>
        <strain evidence="9">FC423</strain>
    </source>
</reference>
<dbReference type="Pfam" id="PF13813">
    <property type="entry name" value="MBOAT_2"/>
    <property type="match status" value="1"/>
</dbReference>
<dbReference type="AlphaFoldDB" id="A0A9P7F3R7"/>
<dbReference type="GO" id="GO:0008374">
    <property type="term" value="F:O-acyltransferase activity"/>
    <property type="evidence" value="ECO:0007669"/>
    <property type="project" value="InterPro"/>
</dbReference>
<feature type="transmembrane region" description="Helical" evidence="7">
    <location>
        <begin position="28"/>
        <end position="52"/>
    </location>
</feature>
<feature type="transmembrane region" description="Helical" evidence="7">
    <location>
        <begin position="320"/>
        <end position="340"/>
    </location>
</feature>
<dbReference type="PANTHER" id="PTHR31595">
    <property type="entry name" value="LONG-CHAIN-ALCOHOL O-FATTY-ACYLTRANSFERASE 3-RELATED"/>
    <property type="match status" value="1"/>
</dbReference>
<keyword evidence="3 9" id="KW-0808">Transferase</keyword>
<keyword evidence="6 7" id="KW-0472">Membrane</keyword>
<protein>
    <submittedName>
        <fullName evidence="9">Membrane bound O-acyl transferase family-domain-containing protein</fullName>
    </submittedName>
</protein>
<evidence type="ECO:0000259" key="8">
    <source>
        <dbReference type="Pfam" id="PF13813"/>
    </source>
</evidence>
<dbReference type="OrthoDB" id="1077582at2759"/>
<keyword evidence="4 7" id="KW-0812">Transmembrane</keyword>
<evidence type="ECO:0000256" key="2">
    <source>
        <dbReference type="ARBA" id="ARBA00007282"/>
    </source>
</evidence>
<dbReference type="InterPro" id="IPR044851">
    <property type="entry name" value="Wax_synthase"/>
</dbReference>
<dbReference type="EMBL" id="JABBWM010000041">
    <property type="protein sequence ID" value="KAG2104408.1"/>
    <property type="molecule type" value="Genomic_DNA"/>
</dbReference>
<evidence type="ECO:0000256" key="5">
    <source>
        <dbReference type="ARBA" id="ARBA00022989"/>
    </source>
</evidence>
<feature type="transmembrane region" description="Helical" evidence="7">
    <location>
        <begin position="204"/>
        <end position="228"/>
    </location>
</feature>
<comment type="caution">
    <text evidence="9">The sequence shown here is derived from an EMBL/GenBank/DDBJ whole genome shotgun (WGS) entry which is preliminary data.</text>
</comment>
<comment type="subcellular location">
    <subcellularLocation>
        <location evidence="1">Membrane</location>
        <topology evidence="1">Multi-pass membrane protein</topology>
    </subcellularLocation>
</comment>
<accession>A0A9P7F3R7</accession>
<dbReference type="GeneID" id="64700155"/>
<feature type="transmembrane region" description="Helical" evidence="7">
    <location>
        <begin position="352"/>
        <end position="370"/>
    </location>
</feature>
<feature type="domain" description="Wax synthase" evidence="8">
    <location>
        <begin position="236"/>
        <end position="320"/>
    </location>
</feature>
<evidence type="ECO:0000313" key="9">
    <source>
        <dbReference type="EMBL" id="KAG2104408.1"/>
    </source>
</evidence>
<name>A0A9P7F3R7_9AGAM</name>
<dbReference type="GO" id="GO:0006629">
    <property type="term" value="P:lipid metabolic process"/>
    <property type="evidence" value="ECO:0007669"/>
    <property type="project" value="InterPro"/>
</dbReference>
<evidence type="ECO:0000256" key="4">
    <source>
        <dbReference type="ARBA" id="ARBA00022692"/>
    </source>
</evidence>
<sequence length="423" mass="47196">MRLPSHIPLPFLASQILLSFDPSPPWNLFGAFAIALFCLLIISPSVFVSLNIDTGVGYVDYLLGSTIMTHAVQSFYLLLLGRPLKNFKSVENKNGKVHEHWWKRILHLICVVQSPRGVGWNYQVRFYNPLRLQFGPAHPIHWQVKHIPAAPQQPRYLFILTSSLRAACHLVLFEVARLYVWYNPAYSSVTVGTRSYVARCADTIVFIGLTYWAFNACYFAMAAGSVALRLHEPRMWPDLFGSWRDGYTIRRAWGRTWHQTLKSILAPLGKAASSGLGFKRGTPGSSYAQVYVAFLFSGLVHTGGDIVLSGSSTSAVSRPFFSIPFFFMQAVVITLEDMLIRTGRRLGVEDSFWTRALGFVWVAIWFGWCVPGFAEDMIRAGGGIRKSASGVGENDMGPNLVQVAMVGLFGFDVGEFAESWFGA</sequence>
<dbReference type="GO" id="GO:0016020">
    <property type="term" value="C:membrane"/>
    <property type="evidence" value="ECO:0007669"/>
    <property type="project" value="UniProtKB-SubCell"/>
</dbReference>
<feature type="transmembrane region" description="Helical" evidence="7">
    <location>
        <begin position="288"/>
        <end position="308"/>
    </location>
</feature>
<comment type="similarity">
    <text evidence="2">Belongs to the wax synthase family.</text>
</comment>
<evidence type="ECO:0000256" key="6">
    <source>
        <dbReference type="ARBA" id="ARBA00023136"/>
    </source>
</evidence>
<gene>
    <name evidence="9" type="ORF">F5147DRAFT_704477</name>
</gene>
<organism evidence="9 10">
    <name type="scientific">Suillus discolor</name>
    <dbReference type="NCBI Taxonomy" id="1912936"/>
    <lineage>
        <taxon>Eukaryota</taxon>
        <taxon>Fungi</taxon>
        <taxon>Dikarya</taxon>
        <taxon>Basidiomycota</taxon>
        <taxon>Agaricomycotina</taxon>
        <taxon>Agaricomycetes</taxon>
        <taxon>Agaricomycetidae</taxon>
        <taxon>Boletales</taxon>
        <taxon>Suillineae</taxon>
        <taxon>Suillaceae</taxon>
        <taxon>Suillus</taxon>
    </lineage>
</organism>
<keyword evidence="10" id="KW-1185">Reference proteome</keyword>
<keyword evidence="5 7" id="KW-1133">Transmembrane helix</keyword>
<evidence type="ECO:0000313" key="10">
    <source>
        <dbReference type="Proteomes" id="UP000823399"/>
    </source>
</evidence>
<evidence type="ECO:0000256" key="1">
    <source>
        <dbReference type="ARBA" id="ARBA00004141"/>
    </source>
</evidence>
<evidence type="ECO:0000256" key="7">
    <source>
        <dbReference type="SAM" id="Phobius"/>
    </source>
</evidence>
<evidence type="ECO:0000256" key="3">
    <source>
        <dbReference type="ARBA" id="ARBA00022679"/>
    </source>
</evidence>